<evidence type="ECO:0000313" key="2">
    <source>
        <dbReference type="Proteomes" id="UP000007350"/>
    </source>
</evidence>
<reference evidence="1 2" key="1">
    <citation type="journal article" date="2012" name="BMC Genomics">
        <title>Comparative genomic analysis of human infective Trypanosoma cruzi lineages with the bat-restricted subspecies T. cruzi marinkellei.</title>
        <authorList>
            <person name="Franzen O."/>
            <person name="Talavera-Lopez C."/>
            <person name="Ochaya S."/>
            <person name="Butler C.E."/>
            <person name="Messenger L.A."/>
            <person name="Lewis M.D."/>
            <person name="Llewellyn M.S."/>
            <person name="Marinkelle C.J."/>
            <person name="Tyler K.M."/>
            <person name="Miles M.A."/>
            <person name="Andersson B."/>
        </authorList>
    </citation>
    <scope>NUCLEOTIDE SEQUENCE [LARGE SCALE GENOMIC DNA]</scope>
    <source>
        <strain evidence="1 2">B7</strain>
    </source>
</reference>
<accession>K2N9Q1</accession>
<proteinExistence type="predicted"/>
<dbReference type="EMBL" id="AHKC01010714">
    <property type="protein sequence ID" value="EKF31576.1"/>
    <property type="molecule type" value="Genomic_DNA"/>
</dbReference>
<organism evidence="1 2">
    <name type="scientific">Trypanosoma cruzi marinkellei</name>
    <dbReference type="NCBI Taxonomy" id="85056"/>
    <lineage>
        <taxon>Eukaryota</taxon>
        <taxon>Discoba</taxon>
        <taxon>Euglenozoa</taxon>
        <taxon>Kinetoplastea</taxon>
        <taxon>Metakinetoplastina</taxon>
        <taxon>Trypanosomatida</taxon>
        <taxon>Trypanosomatidae</taxon>
        <taxon>Trypanosoma</taxon>
        <taxon>Schizotrypanum</taxon>
    </lineage>
</organism>
<name>K2N9Q1_TRYCR</name>
<dbReference type="Proteomes" id="UP000007350">
    <property type="component" value="Unassembled WGS sequence"/>
</dbReference>
<evidence type="ECO:0000313" key="1">
    <source>
        <dbReference type="EMBL" id="EKF31576.1"/>
    </source>
</evidence>
<keyword evidence="2" id="KW-1185">Reference proteome</keyword>
<feature type="non-terminal residue" evidence="1">
    <location>
        <position position="38"/>
    </location>
</feature>
<sequence length="38" mass="4453">MRCTRVRAWLRREALCCVCRGARCTPRMGWCLAAGWRP</sequence>
<dbReference type="AlphaFoldDB" id="K2N9Q1"/>
<comment type="caution">
    <text evidence="1">The sequence shown here is derived from an EMBL/GenBank/DDBJ whole genome shotgun (WGS) entry which is preliminary data.</text>
</comment>
<protein>
    <submittedName>
        <fullName evidence="1">Dispersed gene family protein 1 (DGF-1), putative</fullName>
    </submittedName>
</protein>
<gene>
    <name evidence="1" type="ORF">MOQ_004586</name>
</gene>